<dbReference type="Proteomes" id="UP001500456">
    <property type="component" value="Unassembled WGS sequence"/>
</dbReference>
<evidence type="ECO:0000313" key="1">
    <source>
        <dbReference type="EMBL" id="GAA4019018.1"/>
    </source>
</evidence>
<reference evidence="2" key="1">
    <citation type="journal article" date="2019" name="Int. J. Syst. Evol. Microbiol.">
        <title>The Global Catalogue of Microorganisms (GCM) 10K type strain sequencing project: providing services to taxonomists for standard genome sequencing and annotation.</title>
        <authorList>
            <consortium name="The Broad Institute Genomics Platform"/>
            <consortium name="The Broad Institute Genome Sequencing Center for Infectious Disease"/>
            <person name="Wu L."/>
            <person name="Ma J."/>
        </authorList>
    </citation>
    <scope>NUCLEOTIDE SEQUENCE [LARGE SCALE GENOMIC DNA]</scope>
    <source>
        <strain evidence="2">JCM 16924</strain>
    </source>
</reference>
<protein>
    <submittedName>
        <fullName evidence="1">Uncharacterized protein</fullName>
    </submittedName>
</protein>
<gene>
    <name evidence="1" type="ORF">GCM10022232_73750</name>
</gene>
<sequence length="64" mass="6800">MTLPVRRWVGWSLSIIALMADNIASPGDGTLIAWGALVVVRAEAGLLTLRRTEPVIVKGTVPSC</sequence>
<accession>A0ABP7T087</accession>
<proteinExistence type="predicted"/>
<comment type="caution">
    <text evidence="1">The sequence shown here is derived from an EMBL/GenBank/DDBJ whole genome shotgun (WGS) entry which is preliminary data.</text>
</comment>
<name>A0ABP7T087_9ACTN</name>
<keyword evidence="2" id="KW-1185">Reference proteome</keyword>
<dbReference type="EMBL" id="BAAAZX010000028">
    <property type="protein sequence ID" value="GAA4019018.1"/>
    <property type="molecule type" value="Genomic_DNA"/>
</dbReference>
<organism evidence="1 2">
    <name type="scientific">Streptomyces plumbiresistens</name>
    <dbReference type="NCBI Taxonomy" id="511811"/>
    <lineage>
        <taxon>Bacteria</taxon>
        <taxon>Bacillati</taxon>
        <taxon>Actinomycetota</taxon>
        <taxon>Actinomycetes</taxon>
        <taxon>Kitasatosporales</taxon>
        <taxon>Streptomycetaceae</taxon>
        <taxon>Streptomyces</taxon>
    </lineage>
</organism>
<evidence type="ECO:0000313" key="2">
    <source>
        <dbReference type="Proteomes" id="UP001500456"/>
    </source>
</evidence>